<organism evidence="1 2">
    <name type="scientific">Candidatus Woesebacteria bacterium RIFCSPHIGHO2_01_FULL_38_9</name>
    <dbReference type="NCBI Taxonomy" id="1802492"/>
    <lineage>
        <taxon>Bacteria</taxon>
        <taxon>Candidatus Woeseibacteriota</taxon>
    </lineage>
</organism>
<evidence type="ECO:0000313" key="2">
    <source>
        <dbReference type="Proteomes" id="UP000178419"/>
    </source>
</evidence>
<dbReference type="Proteomes" id="UP000178419">
    <property type="component" value="Unassembled WGS sequence"/>
</dbReference>
<reference evidence="1 2" key="1">
    <citation type="journal article" date="2016" name="Nat. Commun.">
        <title>Thousands of microbial genomes shed light on interconnected biogeochemical processes in an aquifer system.</title>
        <authorList>
            <person name="Anantharaman K."/>
            <person name="Brown C.T."/>
            <person name="Hug L.A."/>
            <person name="Sharon I."/>
            <person name="Castelle C.J."/>
            <person name="Probst A.J."/>
            <person name="Thomas B.C."/>
            <person name="Singh A."/>
            <person name="Wilkins M.J."/>
            <person name="Karaoz U."/>
            <person name="Brodie E.L."/>
            <person name="Williams K.H."/>
            <person name="Hubbard S.S."/>
            <person name="Banfield J.F."/>
        </authorList>
    </citation>
    <scope>NUCLEOTIDE SEQUENCE [LARGE SCALE GENOMIC DNA]</scope>
</reference>
<accession>A0A1F7Y3E3</accession>
<evidence type="ECO:0000313" key="1">
    <source>
        <dbReference type="EMBL" id="OGM21834.1"/>
    </source>
</evidence>
<protein>
    <submittedName>
        <fullName evidence="1">Uncharacterized protein</fullName>
    </submittedName>
</protein>
<comment type="caution">
    <text evidence="1">The sequence shown here is derived from an EMBL/GenBank/DDBJ whole genome shotgun (WGS) entry which is preliminary data.</text>
</comment>
<proteinExistence type="predicted"/>
<gene>
    <name evidence="1" type="ORF">A2714_02520</name>
</gene>
<dbReference type="AlphaFoldDB" id="A0A1F7Y3E3"/>
<sequence length="169" mass="18169">MAESGLDAGGMFANALAALSNKERTEIMGQITWGDLKRLVEISVHDAHESGLKMIIRDGKRENILISGEAKLAMIPKEHGGPNLSLQPVFFHTHPDSVSKLSPFPSGRDLGNTGFEWTEGGYLFTADSHGITIPIGVSGAEWQTGVVYKIGGKTLNPEDLPKAMTDNPN</sequence>
<name>A0A1F7Y3E3_9BACT</name>
<dbReference type="EMBL" id="MGGE01000004">
    <property type="protein sequence ID" value="OGM21834.1"/>
    <property type="molecule type" value="Genomic_DNA"/>
</dbReference>